<dbReference type="AlphaFoldDB" id="A0A438I818"/>
<evidence type="ECO:0000256" key="2">
    <source>
        <dbReference type="ARBA" id="ARBA00022737"/>
    </source>
</evidence>
<dbReference type="InterPro" id="IPR044653">
    <property type="entry name" value="AZF1/2/3-like"/>
</dbReference>
<name>A0A438I818_VITVI</name>
<evidence type="ECO:0000259" key="9">
    <source>
        <dbReference type="PROSITE" id="PS50157"/>
    </source>
</evidence>
<evidence type="ECO:0000256" key="7">
    <source>
        <dbReference type="PROSITE-ProRule" id="PRU00042"/>
    </source>
</evidence>
<keyword evidence="1" id="KW-0479">Metal-binding</keyword>
<evidence type="ECO:0000256" key="5">
    <source>
        <dbReference type="ARBA" id="ARBA00023015"/>
    </source>
</evidence>
<evidence type="ECO:0000313" key="10">
    <source>
        <dbReference type="EMBL" id="RVW92853.1"/>
    </source>
</evidence>
<feature type="domain" description="C2H2-type" evidence="9">
    <location>
        <begin position="131"/>
        <end position="158"/>
    </location>
</feature>
<dbReference type="Pfam" id="PF13912">
    <property type="entry name" value="zf-C2H2_6"/>
    <property type="match status" value="1"/>
</dbReference>
<dbReference type="OrthoDB" id="6077919at2759"/>
<evidence type="ECO:0000256" key="8">
    <source>
        <dbReference type="SAM" id="MobiDB-lite"/>
    </source>
</evidence>
<organism evidence="10 11">
    <name type="scientific">Vitis vinifera</name>
    <name type="common">Grape</name>
    <dbReference type="NCBI Taxonomy" id="29760"/>
    <lineage>
        <taxon>Eukaryota</taxon>
        <taxon>Viridiplantae</taxon>
        <taxon>Streptophyta</taxon>
        <taxon>Embryophyta</taxon>
        <taxon>Tracheophyta</taxon>
        <taxon>Spermatophyta</taxon>
        <taxon>Magnoliopsida</taxon>
        <taxon>eudicotyledons</taxon>
        <taxon>Gunneridae</taxon>
        <taxon>Pentapetalae</taxon>
        <taxon>rosids</taxon>
        <taxon>Vitales</taxon>
        <taxon>Vitaceae</taxon>
        <taxon>Viteae</taxon>
        <taxon>Vitis</taxon>
    </lineage>
</organism>
<evidence type="ECO:0000256" key="6">
    <source>
        <dbReference type="ARBA" id="ARBA00023163"/>
    </source>
</evidence>
<feature type="non-terminal residue" evidence="10">
    <location>
        <position position="1"/>
    </location>
</feature>
<dbReference type="GO" id="GO:0003700">
    <property type="term" value="F:DNA-binding transcription factor activity"/>
    <property type="evidence" value="ECO:0007669"/>
    <property type="project" value="InterPro"/>
</dbReference>
<dbReference type="GO" id="GO:0008270">
    <property type="term" value="F:zinc ion binding"/>
    <property type="evidence" value="ECO:0007669"/>
    <property type="project" value="UniProtKB-KW"/>
</dbReference>
<keyword evidence="2" id="KW-0677">Repeat</keyword>
<dbReference type="GO" id="GO:0043565">
    <property type="term" value="F:sequence-specific DNA binding"/>
    <property type="evidence" value="ECO:0007669"/>
    <property type="project" value="UniProtKB-ARBA"/>
</dbReference>
<gene>
    <name evidence="10" type="ORF">CK203_040408</name>
</gene>
<comment type="caution">
    <text evidence="10">The sequence shown here is derived from an EMBL/GenBank/DDBJ whole genome shotgun (WGS) entry which is preliminary data.</text>
</comment>
<reference evidence="10 11" key="1">
    <citation type="journal article" date="2018" name="PLoS Genet.">
        <title>Population sequencing reveals clonal diversity and ancestral inbreeding in the grapevine cultivar Chardonnay.</title>
        <authorList>
            <person name="Roach M.J."/>
            <person name="Johnson D.L."/>
            <person name="Bohlmann J."/>
            <person name="van Vuuren H.J."/>
            <person name="Jones S.J."/>
            <person name="Pretorius I.S."/>
            <person name="Schmidt S.A."/>
            <person name="Borneman A.R."/>
        </authorList>
    </citation>
    <scope>NUCLEOTIDE SEQUENCE [LARGE SCALE GENOMIC DNA]</scope>
    <source>
        <strain evidence="11">cv. Chardonnay</strain>
        <tissue evidence="10">Leaf</tissue>
    </source>
</reference>
<accession>A0A438I818</accession>
<proteinExistence type="predicted"/>
<evidence type="ECO:0000256" key="1">
    <source>
        <dbReference type="ARBA" id="ARBA00022723"/>
    </source>
</evidence>
<keyword evidence="5" id="KW-0805">Transcription regulation</keyword>
<feature type="region of interest" description="Disordered" evidence="8">
    <location>
        <begin position="90"/>
        <end position="114"/>
    </location>
</feature>
<keyword evidence="3 7" id="KW-0863">Zinc-finger</keyword>
<dbReference type="PROSITE" id="PS00028">
    <property type="entry name" value="ZINC_FINGER_C2H2_1"/>
    <property type="match status" value="1"/>
</dbReference>
<dbReference type="InterPro" id="IPR013087">
    <property type="entry name" value="Znf_C2H2_type"/>
</dbReference>
<sequence length="220" mass="24997">GATRHLIGEASPISYTRQEALILSAEEASQSAGPRVLDFDLNELPPMEENEGGAFYAFSGGTAEIYFFPVGFSPKIDRIRQQKHWFQQEAGLDNNIKEESGSKHTTDRSKNRNKLDQEIESESLLVAPRESKCSTCHKVFPTLQALGGHRSSHSYKNNLQAMDSALELIELDWNVMAFVHMHCLLKQSIRIRTSTGGWFLWPSFCVPYKSYFCTFRICWI</sequence>
<dbReference type="Proteomes" id="UP000288805">
    <property type="component" value="Unassembled WGS sequence"/>
</dbReference>
<evidence type="ECO:0000256" key="3">
    <source>
        <dbReference type="ARBA" id="ARBA00022771"/>
    </source>
</evidence>
<protein>
    <recommendedName>
        <fullName evidence="9">C2H2-type domain-containing protein</fullName>
    </recommendedName>
</protein>
<dbReference type="PANTHER" id="PTHR45988:SF18">
    <property type="entry name" value="C2H2-TYPE ZINC FINGER FAMILY PROTEIN"/>
    <property type="match status" value="1"/>
</dbReference>
<dbReference type="EMBL" id="QGNW01000133">
    <property type="protein sequence ID" value="RVW92853.1"/>
    <property type="molecule type" value="Genomic_DNA"/>
</dbReference>
<dbReference type="PROSITE" id="PS50157">
    <property type="entry name" value="ZINC_FINGER_C2H2_2"/>
    <property type="match status" value="1"/>
</dbReference>
<evidence type="ECO:0000256" key="4">
    <source>
        <dbReference type="ARBA" id="ARBA00022833"/>
    </source>
</evidence>
<dbReference type="PANTHER" id="PTHR45988">
    <property type="entry name" value="C2H2 TYPE ZINC FINGER TRANSCRIPTION FACTOR FAMILY-RELATED"/>
    <property type="match status" value="1"/>
</dbReference>
<evidence type="ECO:0000313" key="11">
    <source>
        <dbReference type="Proteomes" id="UP000288805"/>
    </source>
</evidence>
<keyword evidence="4" id="KW-0862">Zinc</keyword>
<keyword evidence="6" id="KW-0804">Transcription</keyword>
<feature type="compositionally biased region" description="Basic and acidic residues" evidence="8">
    <location>
        <begin position="95"/>
        <end position="114"/>
    </location>
</feature>